<reference evidence="10" key="2">
    <citation type="submission" date="2023-01" db="EMBL/GenBank/DDBJ databases">
        <title>Gilvimarinus xylanilyticus HB14 isolated from Caulerpa lentillifera aquaculture base in Hainan, China.</title>
        <authorList>
            <person name="Zhang Y.-J."/>
        </authorList>
    </citation>
    <scope>NUCLEOTIDE SEQUENCE</scope>
    <source>
        <strain evidence="10">HB14</strain>
    </source>
</reference>
<dbReference type="InterPro" id="IPR045324">
    <property type="entry name" value="Small_multidrug_res"/>
</dbReference>
<dbReference type="EMBL" id="JAMFTH010000001">
    <property type="protein sequence ID" value="MCP8897920.1"/>
    <property type="molecule type" value="Genomic_DNA"/>
</dbReference>
<evidence type="ECO:0000256" key="1">
    <source>
        <dbReference type="ARBA" id="ARBA00004651"/>
    </source>
</evidence>
<protein>
    <submittedName>
        <fullName evidence="10">Multidrug efflux SMR transporter</fullName>
    </submittedName>
</protein>
<accession>A0A9X2I068</accession>
<feature type="transmembrane region" description="Helical" evidence="9">
    <location>
        <begin position="29"/>
        <end position="50"/>
    </location>
</feature>
<evidence type="ECO:0000256" key="8">
    <source>
        <dbReference type="RuleBase" id="RU003942"/>
    </source>
</evidence>
<dbReference type="GO" id="GO:0015220">
    <property type="term" value="F:choline transmembrane transporter activity"/>
    <property type="evidence" value="ECO:0007669"/>
    <property type="project" value="TreeGrafter"/>
</dbReference>
<dbReference type="GO" id="GO:0005886">
    <property type="term" value="C:plasma membrane"/>
    <property type="evidence" value="ECO:0007669"/>
    <property type="project" value="UniProtKB-SubCell"/>
</dbReference>
<dbReference type="PANTHER" id="PTHR30561:SF1">
    <property type="entry name" value="MULTIDRUG TRANSPORTER EMRE"/>
    <property type="match status" value="1"/>
</dbReference>
<dbReference type="FunFam" id="1.10.3730.20:FF:000001">
    <property type="entry name" value="Quaternary ammonium compound resistance transporter SugE"/>
    <property type="match status" value="1"/>
</dbReference>
<evidence type="ECO:0000256" key="3">
    <source>
        <dbReference type="ARBA" id="ARBA00022475"/>
    </source>
</evidence>
<sequence>MAWVYLAVAIVSEVIGTLALKASEGFSQAGASTVCVVAYGVAFYALSLVVKSIPLGIAYAIWAGAGIVLITAVGAVWYKQLPDAPALVGMAFIITGVVIINVFSKTVSH</sequence>
<dbReference type="Pfam" id="PF00893">
    <property type="entry name" value="Multi_Drug_Res"/>
    <property type="match status" value="1"/>
</dbReference>
<dbReference type="GO" id="GO:0015199">
    <property type="term" value="F:amino-acid betaine transmembrane transporter activity"/>
    <property type="evidence" value="ECO:0007669"/>
    <property type="project" value="TreeGrafter"/>
</dbReference>
<evidence type="ECO:0000256" key="5">
    <source>
        <dbReference type="ARBA" id="ARBA00022989"/>
    </source>
</evidence>
<dbReference type="InterPro" id="IPR037185">
    <property type="entry name" value="EmrE-like"/>
</dbReference>
<dbReference type="Gene3D" id="1.10.3730.20">
    <property type="match status" value="1"/>
</dbReference>
<evidence type="ECO:0000256" key="4">
    <source>
        <dbReference type="ARBA" id="ARBA00022692"/>
    </source>
</evidence>
<organism evidence="10 11">
    <name type="scientific">Gilvimarinus xylanilyticus</name>
    <dbReference type="NCBI Taxonomy" id="2944139"/>
    <lineage>
        <taxon>Bacteria</taxon>
        <taxon>Pseudomonadati</taxon>
        <taxon>Pseudomonadota</taxon>
        <taxon>Gammaproteobacteria</taxon>
        <taxon>Cellvibrionales</taxon>
        <taxon>Cellvibrionaceae</taxon>
        <taxon>Gilvimarinus</taxon>
    </lineage>
</organism>
<dbReference type="RefSeq" id="WP_253966217.1">
    <property type="nucleotide sequence ID" value="NZ_JAMFTH010000001.1"/>
</dbReference>
<gene>
    <name evidence="10" type="ORF">M6D89_01255</name>
</gene>
<comment type="subcellular location">
    <subcellularLocation>
        <location evidence="1 8">Cell membrane</location>
        <topology evidence="1 8">Multi-pass membrane protein</topology>
    </subcellularLocation>
</comment>
<comment type="caution">
    <text evidence="10">The sequence shown here is derived from an EMBL/GenBank/DDBJ whole genome shotgun (WGS) entry which is preliminary data.</text>
</comment>
<dbReference type="GO" id="GO:0031460">
    <property type="term" value="P:glycine betaine transport"/>
    <property type="evidence" value="ECO:0007669"/>
    <property type="project" value="TreeGrafter"/>
</dbReference>
<evidence type="ECO:0000256" key="7">
    <source>
        <dbReference type="ARBA" id="ARBA00038032"/>
    </source>
</evidence>
<keyword evidence="11" id="KW-1185">Reference proteome</keyword>
<dbReference type="InterPro" id="IPR000390">
    <property type="entry name" value="Small_drug/metabolite_transptr"/>
</dbReference>
<proteinExistence type="inferred from homology"/>
<name>A0A9X2I068_9GAMM</name>
<dbReference type="SUPFAM" id="SSF103481">
    <property type="entry name" value="Multidrug resistance efflux transporter EmrE"/>
    <property type="match status" value="1"/>
</dbReference>
<dbReference type="AlphaFoldDB" id="A0A9X2I068"/>
<keyword evidence="4 8" id="KW-0812">Transmembrane</keyword>
<dbReference type="Proteomes" id="UP001139319">
    <property type="component" value="Unassembled WGS sequence"/>
</dbReference>
<reference evidence="10" key="1">
    <citation type="submission" date="2022-05" db="EMBL/GenBank/DDBJ databases">
        <authorList>
            <person name="Sun H.-N."/>
        </authorList>
    </citation>
    <scope>NUCLEOTIDE SEQUENCE</scope>
    <source>
        <strain evidence="10">HB14</strain>
    </source>
</reference>
<keyword evidence="6 9" id="KW-0472">Membrane</keyword>
<evidence type="ECO:0000256" key="2">
    <source>
        <dbReference type="ARBA" id="ARBA00022448"/>
    </source>
</evidence>
<dbReference type="GO" id="GO:0015297">
    <property type="term" value="F:antiporter activity"/>
    <property type="evidence" value="ECO:0007669"/>
    <property type="project" value="TreeGrafter"/>
</dbReference>
<keyword evidence="3" id="KW-1003">Cell membrane</keyword>
<evidence type="ECO:0000313" key="11">
    <source>
        <dbReference type="Proteomes" id="UP001139319"/>
    </source>
</evidence>
<feature type="transmembrane region" description="Helical" evidence="9">
    <location>
        <begin position="57"/>
        <end position="78"/>
    </location>
</feature>
<comment type="similarity">
    <text evidence="7 8">Belongs to the drug/metabolite transporter (DMT) superfamily. Small multidrug resistance (SMR) (TC 2.A.7.1) family.</text>
</comment>
<evidence type="ECO:0000313" key="10">
    <source>
        <dbReference type="EMBL" id="MCP8897920.1"/>
    </source>
</evidence>
<evidence type="ECO:0000256" key="9">
    <source>
        <dbReference type="SAM" id="Phobius"/>
    </source>
</evidence>
<keyword evidence="5 9" id="KW-1133">Transmembrane helix</keyword>
<dbReference type="PANTHER" id="PTHR30561">
    <property type="entry name" value="SMR FAMILY PROTON-DEPENDENT DRUG EFFLUX TRANSPORTER SUGE"/>
    <property type="match status" value="1"/>
</dbReference>
<evidence type="ECO:0000256" key="6">
    <source>
        <dbReference type="ARBA" id="ARBA00023136"/>
    </source>
</evidence>
<dbReference type="GO" id="GO:1990961">
    <property type="term" value="P:xenobiotic detoxification by transmembrane export across the plasma membrane"/>
    <property type="evidence" value="ECO:0007669"/>
    <property type="project" value="UniProtKB-ARBA"/>
</dbReference>
<keyword evidence="2" id="KW-0813">Transport</keyword>
<feature type="transmembrane region" description="Helical" evidence="9">
    <location>
        <begin position="84"/>
        <end position="103"/>
    </location>
</feature>